<organism evidence="2 3">
    <name type="scientific">Prorocentrum cordatum</name>
    <dbReference type="NCBI Taxonomy" id="2364126"/>
    <lineage>
        <taxon>Eukaryota</taxon>
        <taxon>Sar</taxon>
        <taxon>Alveolata</taxon>
        <taxon>Dinophyceae</taxon>
        <taxon>Prorocentrales</taxon>
        <taxon>Prorocentraceae</taxon>
        <taxon>Prorocentrum</taxon>
    </lineage>
</organism>
<comment type="caution">
    <text evidence="2">The sequence shown here is derived from an EMBL/GenBank/DDBJ whole genome shotgun (WGS) entry which is preliminary data.</text>
</comment>
<sequence length="101" mass="11766">MDERSLIDVSFLLDVRLLLDVYLLMVLGFLIAERFLMDVCFTLIVAIMMVVDFLMYGCRRCLPFLLSPTEFRVPIFRCRCWWSSRLCELCGEACYSCGSVL</sequence>
<keyword evidence="1" id="KW-0472">Membrane</keyword>
<keyword evidence="1" id="KW-1133">Transmembrane helix</keyword>
<feature type="transmembrane region" description="Helical" evidence="1">
    <location>
        <begin position="39"/>
        <end position="57"/>
    </location>
</feature>
<dbReference type="Proteomes" id="UP001189429">
    <property type="component" value="Unassembled WGS sequence"/>
</dbReference>
<proteinExistence type="predicted"/>
<protein>
    <submittedName>
        <fullName evidence="2">Uncharacterized protein</fullName>
    </submittedName>
</protein>
<evidence type="ECO:0000256" key="1">
    <source>
        <dbReference type="SAM" id="Phobius"/>
    </source>
</evidence>
<gene>
    <name evidence="2" type="ORF">PCOR1329_LOCUS33860</name>
</gene>
<keyword evidence="3" id="KW-1185">Reference proteome</keyword>
<evidence type="ECO:0000313" key="2">
    <source>
        <dbReference type="EMBL" id="CAK0837741.1"/>
    </source>
</evidence>
<keyword evidence="1" id="KW-0812">Transmembrane</keyword>
<feature type="transmembrane region" description="Helical" evidence="1">
    <location>
        <begin position="15"/>
        <end position="32"/>
    </location>
</feature>
<evidence type="ECO:0000313" key="3">
    <source>
        <dbReference type="Proteomes" id="UP001189429"/>
    </source>
</evidence>
<dbReference type="EMBL" id="CAUYUJ010014172">
    <property type="protein sequence ID" value="CAK0837741.1"/>
    <property type="molecule type" value="Genomic_DNA"/>
</dbReference>
<name>A0ABN9SYQ7_9DINO</name>
<reference evidence="2" key="1">
    <citation type="submission" date="2023-10" db="EMBL/GenBank/DDBJ databases">
        <authorList>
            <person name="Chen Y."/>
            <person name="Shah S."/>
            <person name="Dougan E. K."/>
            <person name="Thang M."/>
            <person name="Chan C."/>
        </authorList>
    </citation>
    <scope>NUCLEOTIDE SEQUENCE [LARGE SCALE GENOMIC DNA]</scope>
</reference>
<accession>A0ABN9SYQ7</accession>